<dbReference type="GO" id="GO:0031640">
    <property type="term" value="P:killing of cells of another organism"/>
    <property type="evidence" value="ECO:0007669"/>
    <property type="project" value="UniProtKB-UniRule"/>
</dbReference>
<comment type="similarity">
    <text evidence="2 9">Belongs to the DEFL family.</text>
</comment>
<keyword evidence="12" id="KW-1185">Reference proteome</keyword>
<protein>
    <recommendedName>
        <fullName evidence="9">Defensin-like protein</fullName>
    </recommendedName>
</protein>
<dbReference type="InterPro" id="IPR016197">
    <property type="entry name" value="Chromo-like_dom_sf"/>
</dbReference>
<evidence type="ECO:0000256" key="5">
    <source>
        <dbReference type="ARBA" id="ARBA00022577"/>
    </source>
</evidence>
<proteinExistence type="inferred from homology"/>
<evidence type="ECO:0000256" key="7">
    <source>
        <dbReference type="ARBA" id="ARBA00022821"/>
    </source>
</evidence>
<comment type="subcellular location">
    <subcellularLocation>
        <location evidence="1 9">Secreted</location>
    </subcellularLocation>
</comment>
<evidence type="ECO:0000313" key="11">
    <source>
        <dbReference type="EMBL" id="RZB76075.1"/>
    </source>
</evidence>
<name>A0A445HQX8_GLYSO</name>
<evidence type="ECO:0000256" key="9">
    <source>
        <dbReference type="RuleBase" id="RU367109"/>
    </source>
</evidence>
<dbReference type="Proteomes" id="UP000289340">
    <property type="component" value="Chromosome 12"/>
</dbReference>
<dbReference type="SUPFAM" id="SSF54160">
    <property type="entry name" value="Chromo domain-like"/>
    <property type="match status" value="1"/>
</dbReference>
<dbReference type="GO" id="GO:0050832">
    <property type="term" value="P:defense response to fungus"/>
    <property type="evidence" value="ECO:0007669"/>
    <property type="project" value="UniProtKB-UniRule"/>
</dbReference>
<sequence length="180" mass="20729">MVNHVSNYSPLFIILVLLVKGQIEVQGDLCVKALNYCETQDDCKLKCIAPRKDGFAYCDNTHTCSCFFYLEADPLPIMGADAVTDDHKEAAHTPFTILDSRYVTTESGLRREVLVQWRGSTQQDASWEDWHEFSTHYNLEDEVVSEEQGDDTDREKEATGQRRSARAKYLPKHWDDYQLE</sequence>
<keyword evidence="8" id="KW-1015">Disulfide bond</keyword>
<evidence type="ECO:0000256" key="1">
    <source>
        <dbReference type="ARBA" id="ARBA00004613"/>
    </source>
</evidence>
<evidence type="ECO:0000256" key="6">
    <source>
        <dbReference type="ARBA" id="ARBA00022729"/>
    </source>
</evidence>
<keyword evidence="5 9" id="KW-0295">Fungicide</keyword>
<dbReference type="EMBL" id="QZWG01000012">
    <property type="protein sequence ID" value="RZB76075.1"/>
    <property type="molecule type" value="Genomic_DNA"/>
</dbReference>
<evidence type="ECO:0000256" key="8">
    <source>
        <dbReference type="ARBA" id="ARBA00023157"/>
    </source>
</evidence>
<feature type="signal peptide" evidence="9">
    <location>
        <begin position="1"/>
        <end position="27"/>
    </location>
</feature>
<feature type="chain" id="PRO_5028369902" description="Defensin-like protein" evidence="9">
    <location>
        <begin position="28"/>
        <end position="180"/>
    </location>
</feature>
<keyword evidence="6 9" id="KW-0732">Signal</keyword>
<feature type="compositionally biased region" description="Basic and acidic residues" evidence="10">
    <location>
        <begin position="151"/>
        <end position="160"/>
    </location>
</feature>
<evidence type="ECO:0000256" key="3">
    <source>
        <dbReference type="ARBA" id="ARBA00022525"/>
    </source>
</evidence>
<keyword evidence="7 9" id="KW-0611">Plant defense</keyword>
<organism evidence="11 12">
    <name type="scientific">Glycine soja</name>
    <name type="common">Wild soybean</name>
    <dbReference type="NCBI Taxonomy" id="3848"/>
    <lineage>
        <taxon>Eukaryota</taxon>
        <taxon>Viridiplantae</taxon>
        <taxon>Streptophyta</taxon>
        <taxon>Embryophyta</taxon>
        <taxon>Tracheophyta</taxon>
        <taxon>Spermatophyta</taxon>
        <taxon>Magnoliopsida</taxon>
        <taxon>eudicotyledons</taxon>
        <taxon>Gunneridae</taxon>
        <taxon>Pentapetalae</taxon>
        <taxon>rosids</taxon>
        <taxon>fabids</taxon>
        <taxon>Fabales</taxon>
        <taxon>Fabaceae</taxon>
        <taxon>Papilionoideae</taxon>
        <taxon>50 kb inversion clade</taxon>
        <taxon>NPAAA clade</taxon>
        <taxon>indigoferoid/millettioid clade</taxon>
        <taxon>Phaseoleae</taxon>
        <taxon>Glycine</taxon>
        <taxon>Glycine subgen. Soja</taxon>
    </lineage>
</organism>
<comment type="caution">
    <text evidence="11">The sequence shown here is derived from an EMBL/GenBank/DDBJ whole genome shotgun (WGS) entry which is preliminary data.</text>
</comment>
<dbReference type="PANTHER" id="PTHR36788">
    <property type="entry name" value="DEFENSIN-LIKE PROTEIN 183"/>
    <property type="match status" value="1"/>
</dbReference>
<accession>A0A445HQX8</accession>
<feature type="compositionally biased region" description="Acidic residues" evidence="10">
    <location>
        <begin position="141"/>
        <end position="150"/>
    </location>
</feature>
<dbReference type="GO" id="GO:0005576">
    <property type="term" value="C:extracellular region"/>
    <property type="evidence" value="ECO:0007669"/>
    <property type="project" value="UniProtKB-SubCell"/>
</dbReference>
<evidence type="ECO:0000313" key="12">
    <source>
        <dbReference type="Proteomes" id="UP000289340"/>
    </source>
</evidence>
<evidence type="ECO:0000256" key="4">
    <source>
        <dbReference type="ARBA" id="ARBA00022529"/>
    </source>
</evidence>
<gene>
    <name evidence="11" type="ORF">D0Y65_034535</name>
</gene>
<reference evidence="11 12" key="1">
    <citation type="submission" date="2018-09" db="EMBL/GenBank/DDBJ databases">
        <title>A high-quality reference genome of wild soybean provides a powerful tool to mine soybean genomes.</title>
        <authorList>
            <person name="Xie M."/>
            <person name="Chung C.Y.L."/>
            <person name="Li M.-W."/>
            <person name="Wong F.-L."/>
            <person name="Chan T.-F."/>
            <person name="Lam H.-M."/>
        </authorList>
    </citation>
    <scope>NUCLEOTIDE SEQUENCE [LARGE SCALE GENOMIC DNA]</scope>
    <source>
        <strain evidence="12">cv. W05</strain>
        <tissue evidence="11">Hypocotyl of etiolated seedlings</tissue>
    </source>
</reference>
<dbReference type="InterPro" id="IPR039641">
    <property type="entry name" value="LCR"/>
</dbReference>
<evidence type="ECO:0000256" key="10">
    <source>
        <dbReference type="SAM" id="MobiDB-lite"/>
    </source>
</evidence>
<dbReference type="PANTHER" id="PTHR36788:SF2">
    <property type="entry name" value="DEFENSIN-LIKE PROTEIN 183"/>
    <property type="match status" value="1"/>
</dbReference>
<dbReference type="AlphaFoldDB" id="A0A445HQX8"/>
<keyword evidence="3 9" id="KW-0964">Secreted</keyword>
<feature type="region of interest" description="Disordered" evidence="10">
    <location>
        <begin position="141"/>
        <end position="167"/>
    </location>
</feature>
<evidence type="ECO:0000256" key="2">
    <source>
        <dbReference type="ARBA" id="ARBA00006722"/>
    </source>
</evidence>
<keyword evidence="4 9" id="KW-0929">Antimicrobial</keyword>